<dbReference type="Proteomes" id="UP000028252">
    <property type="component" value="Unassembled WGS sequence"/>
</dbReference>
<dbReference type="NCBIfam" id="TIGR02001">
    <property type="entry name" value="gcw_chp"/>
    <property type="match status" value="1"/>
</dbReference>
<keyword evidence="1" id="KW-0732">Signal</keyword>
<dbReference type="STRING" id="1232683.ADIMK_2179"/>
<dbReference type="PATRIC" id="fig|1232683.4.peg.2138"/>
<evidence type="ECO:0000313" key="2">
    <source>
        <dbReference type="EMBL" id="KEA63723.1"/>
    </source>
</evidence>
<protein>
    <recommendedName>
        <fullName evidence="4">TIGR02001 family outer membrane protein</fullName>
    </recommendedName>
</protein>
<keyword evidence="3" id="KW-1185">Reference proteome</keyword>
<feature type="signal peptide" evidence="1">
    <location>
        <begin position="1"/>
        <end position="19"/>
    </location>
</feature>
<feature type="chain" id="PRO_5001757549" description="TIGR02001 family outer membrane protein" evidence="1">
    <location>
        <begin position="20"/>
        <end position="228"/>
    </location>
</feature>
<accession>A0A081FYW8</accession>
<gene>
    <name evidence="2" type="ORF">ADIMK_2179</name>
</gene>
<evidence type="ECO:0008006" key="4">
    <source>
        <dbReference type="Google" id="ProtNLM"/>
    </source>
</evidence>
<dbReference type="EMBL" id="JMQN01000030">
    <property type="protein sequence ID" value="KEA63723.1"/>
    <property type="molecule type" value="Genomic_DNA"/>
</dbReference>
<dbReference type="AlphaFoldDB" id="A0A081FYW8"/>
<dbReference type="eggNOG" id="ENOG502Z9NJ">
    <property type="taxonomic scope" value="Bacteria"/>
</dbReference>
<name>A0A081FYW8_9GAMM</name>
<comment type="caution">
    <text evidence="2">The sequence shown here is derived from an EMBL/GenBank/DDBJ whole genome shotgun (WGS) entry which is preliminary data.</text>
</comment>
<dbReference type="Pfam" id="PF09694">
    <property type="entry name" value="Gcw_chp"/>
    <property type="match status" value="1"/>
</dbReference>
<dbReference type="InterPro" id="IPR010239">
    <property type="entry name" value="CHP02001"/>
</dbReference>
<proteinExistence type="predicted"/>
<dbReference type="RefSeq" id="WP_036187687.1">
    <property type="nucleotide sequence ID" value="NZ_JMQN01000030.1"/>
</dbReference>
<reference evidence="2 3" key="1">
    <citation type="submission" date="2014-04" db="EMBL/GenBank/DDBJ databases">
        <title>Marinobacterium kochiensis sp. nov., isolated from sediment sample collected from Kochi backwaters in Kerala, India.</title>
        <authorList>
            <person name="Singh A."/>
            <person name="Pinnaka A.K."/>
        </authorList>
    </citation>
    <scope>NUCLEOTIDE SEQUENCE [LARGE SCALE GENOMIC DNA]</scope>
    <source>
        <strain evidence="2 3">AK27</strain>
    </source>
</reference>
<sequence>MRKLVLSVLGAMAITPAFAAETSGTIGFTNDYRYNGISQTAGDPAIQGSLDVAFDNGLYAGIWGSNVDFGDDANLEIDYYVGYGGELTDDLSYDVNYAWYTYPGYDAYDGDYGQLNLSLYYGNASITYGYANDYFNTGEAGQYIAVDYSHPLPNDISLDLHAGHSFGDYWGKADIDDFEDYSIGLSGSFAGLDLSAAYIITSIDSEDETDSGLFRNDNALVVSISRTF</sequence>
<organism evidence="2 3">
    <name type="scientific">Marinobacterium lacunae</name>
    <dbReference type="NCBI Taxonomy" id="1232683"/>
    <lineage>
        <taxon>Bacteria</taxon>
        <taxon>Pseudomonadati</taxon>
        <taxon>Pseudomonadota</taxon>
        <taxon>Gammaproteobacteria</taxon>
        <taxon>Oceanospirillales</taxon>
        <taxon>Oceanospirillaceae</taxon>
        <taxon>Marinobacterium</taxon>
    </lineage>
</organism>
<evidence type="ECO:0000256" key="1">
    <source>
        <dbReference type="SAM" id="SignalP"/>
    </source>
</evidence>
<dbReference type="OrthoDB" id="9793561at2"/>
<evidence type="ECO:0000313" key="3">
    <source>
        <dbReference type="Proteomes" id="UP000028252"/>
    </source>
</evidence>